<sequence length="302" mass="34923">MDKDDLINKWLNNELTNAEKKQFSELNDSEYNEFIVDKAKHFKASNFFKTSEFESFKELYEQQKPTKKYASFNVFLKIASVVIIGLGLYYTIFFNAQTNIETLAGEKLAYILPDNSIVELNALSSIKYTKEEWQDHRMLLLDGEAFFKVEKGSTFNVKTSHGLVTVVGTEFNVKQRRNYFEVKCFEGIVKVNFDHVNKTLSEGNSFLVLNGEFTEGEINNKTPKWTENMSEFNAIPFKEVLAEIERQYNLQIVYKDINTNRLFTGGFPHDNLENALIAITQPMNLSYELSPSNMVTIHDKEN</sequence>
<feature type="domain" description="FecR protein" evidence="2">
    <location>
        <begin position="99"/>
        <end position="190"/>
    </location>
</feature>
<dbReference type="InterPro" id="IPR006860">
    <property type="entry name" value="FecR"/>
</dbReference>
<dbReference type="Gene3D" id="2.60.120.1440">
    <property type="match status" value="1"/>
</dbReference>
<reference evidence="4 5" key="1">
    <citation type="submission" date="2019-08" db="EMBL/GenBank/DDBJ databases">
        <title>Seonamhaeicola sediminis sp. nov., isolated from marine sediment.</title>
        <authorList>
            <person name="Cao W.R."/>
        </authorList>
    </citation>
    <scope>NUCLEOTIDE SEQUENCE [LARGE SCALE GENOMIC DNA]</scope>
    <source>
        <strain evidence="4 5">1505</strain>
    </source>
</reference>
<organism evidence="4 5">
    <name type="scientific">Seonamhaeicola maritimus</name>
    <dbReference type="NCBI Taxonomy" id="2591822"/>
    <lineage>
        <taxon>Bacteria</taxon>
        <taxon>Pseudomonadati</taxon>
        <taxon>Bacteroidota</taxon>
        <taxon>Flavobacteriia</taxon>
        <taxon>Flavobacteriales</taxon>
        <taxon>Flavobacteriaceae</taxon>
    </lineage>
</organism>
<feature type="transmembrane region" description="Helical" evidence="1">
    <location>
        <begin position="74"/>
        <end position="93"/>
    </location>
</feature>
<dbReference type="InterPro" id="IPR032508">
    <property type="entry name" value="FecR_C"/>
</dbReference>
<evidence type="ECO:0000313" key="5">
    <source>
        <dbReference type="Proteomes" id="UP000321080"/>
    </source>
</evidence>
<keyword evidence="1" id="KW-0472">Membrane</keyword>
<dbReference type="PANTHER" id="PTHR30273">
    <property type="entry name" value="PERIPLASMIC SIGNAL SENSOR AND SIGMA FACTOR ACTIVATOR FECR-RELATED"/>
    <property type="match status" value="1"/>
</dbReference>
<dbReference type="RefSeq" id="WP_147766906.1">
    <property type="nucleotide sequence ID" value="NZ_VRKQ01000008.1"/>
</dbReference>
<dbReference type="AlphaFoldDB" id="A0A5C7GLH6"/>
<dbReference type="GO" id="GO:0016989">
    <property type="term" value="F:sigma factor antagonist activity"/>
    <property type="evidence" value="ECO:0007669"/>
    <property type="project" value="TreeGrafter"/>
</dbReference>
<proteinExistence type="predicted"/>
<name>A0A5C7GLH6_9FLAO</name>
<evidence type="ECO:0000259" key="2">
    <source>
        <dbReference type="Pfam" id="PF04773"/>
    </source>
</evidence>
<accession>A0A5C7GLH6</accession>
<dbReference type="InterPro" id="IPR012373">
    <property type="entry name" value="Ferrdict_sens_TM"/>
</dbReference>
<dbReference type="PIRSF" id="PIRSF018266">
    <property type="entry name" value="FecR"/>
    <property type="match status" value="1"/>
</dbReference>
<dbReference type="Pfam" id="PF16344">
    <property type="entry name" value="FecR_C"/>
    <property type="match status" value="1"/>
</dbReference>
<dbReference type="PANTHER" id="PTHR30273:SF2">
    <property type="entry name" value="PROTEIN FECR"/>
    <property type="match status" value="1"/>
</dbReference>
<keyword evidence="5" id="KW-1185">Reference proteome</keyword>
<evidence type="ECO:0000313" key="4">
    <source>
        <dbReference type="EMBL" id="TXG39336.1"/>
    </source>
</evidence>
<dbReference type="Proteomes" id="UP000321080">
    <property type="component" value="Unassembled WGS sequence"/>
</dbReference>
<keyword evidence="1" id="KW-0812">Transmembrane</keyword>
<dbReference type="Pfam" id="PF04773">
    <property type="entry name" value="FecR"/>
    <property type="match status" value="1"/>
</dbReference>
<keyword evidence="1" id="KW-1133">Transmembrane helix</keyword>
<dbReference type="OrthoDB" id="1097347at2"/>
<feature type="domain" description="Protein FecR C-terminal" evidence="3">
    <location>
        <begin position="232"/>
        <end position="290"/>
    </location>
</feature>
<evidence type="ECO:0000259" key="3">
    <source>
        <dbReference type="Pfam" id="PF16344"/>
    </source>
</evidence>
<dbReference type="EMBL" id="VRKQ01000008">
    <property type="protein sequence ID" value="TXG39336.1"/>
    <property type="molecule type" value="Genomic_DNA"/>
</dbReference>
<evidence type="ECO:0000256" key="1">
    <source>
        <dbReference type="SAM" id="Phobius"/>
    </source>
</evidence>
<dbReference type="Gene3D" id="3.55.50.30">
    <property type="match status" value="1"/>
</dbReference>
<protein>
    <submittedName>
        <fullName evidence="4">FecR family protein</fullName>
    </submittedName>
</protein>
<gene>
    <name evidence="4" type="ORF">FUA22_05520</name>
</gene>
<comment type="caution">
    <text evidence="4">The sequence shown here is derived from an EMBL/GenBank/DDBJ whole genome shotgun (WGS) entry which is preliminary data.</text>
</comment>